<sequence length="276" mass="30819">MKRILFPLLMVLLTFVSKAQTPVQITTIPGNTFVYVGSLERPDNDVSNSQKIIIKIWGGSWFSDSNGETSFYVSNRNGLNVVQTNVGPYSDNKISLKAYKNGTKTDFYIVPNPNEYTSFAVNSFSYGHTLDSKFVQITSQVSAPALPEVSFAIIPTLMTDGSGNVGIGAPASPGQKLSVNGSIRAREIKVETANWPDYVFKQDYRLPSLEEVDEFIQRNNHLPDVPKAEVVEKEGYSLNEMDKILLKKIEEMTLQMIQLNETVKKQAVEIDKLRGR</sequence>
<feature type="chain" id="PRO_5019432866" evidence="1">
    <location>
        <begin position="20"/>
        <end position="276"/>
    </location>
</feature>
<dbReference type="RefSeq" id="WP_120336716.1">
    <property type="nucleotide sequence ID" value="NZ_JBPFRJ010000002.1"/>
</dbReference>
<evidence type="ECO:0000313" key="3">
    <source>
        <dbReference type="Proteomes" id="UP000286402"/>
    </source>
</evidence>
<name>A0A420FB37_9SPHI</name>
<keyword evidence="3" id="KW-1185">Reference proteome</keyword>
<keyword evidence="1" id="KW-0732">Signal</keyword>
<feature type="signal peptide" evidence="1">
    <location>
        <begin position="1"/>
        <end position="19"/>
    </location>
</feature>
<reference evidence="2 3" key="1">
    <citation type="submission" date="2016-07" db="EMBL/GenBank/DDBJ databases">
        <title>Genome analysis of Sphingobacterium siyangense T12B17.</title>
        <authorList>
            <person name="Xu D."/>
            <person name="Su Y."/>
            <person name="Zheng S."/>
        </authorList>
    </citation>
    <scope>NUCLEOTIDE SEQUENCE [LARGE SCALE GENOMIC DNA]</scope>
    <source>
        <strain evidence="2 3">T12B17</strain>
    </source>
</reference>
<organism evidence="2 3">
    <name type="scientific">Sphingobacterium siyangense</name>
    <dbReference type="NCBI Taxonomy" id="459529"/>
    <lineage>
        <taxon>Bacteria</taxon>
        <taxon>Pseudomonadati</taxon>
        <taxon>Bacteroidota</taxon>
        <taxon>Sphingobacteriia</taxon>
        <taxon>Sphingobacteriales</taxon>
        <taxon>Sphingobacteriaceae</taxon>
        <taxon>Sphingobacterium</taxon>
    </lineage>
</organism>
<gene>
    <name evidence="2" type="ORF">BCY89_20540</name>
</gene>
<comment type="caution">
    <text evidence="2">The sequence shown here is derived from an EMBL/GenBank/DDBJ whole genome shotgun (WGS) entry which is preliminary data.</text>
</comment>
<proteinExistence type="predicted"/>
<evidence type="ECO:0000256" key="1">
    <source>
        <dbReference type="SAM" id="SignalP"/>
    </source>
</evidence>
<dbReference type="EMBL" id="MCAQ01000030">
    <property type="protein sequence ID" value="RKF30188.1"/>
    <property type="molecule type" value="Genomic_DNA"/>
</dbReference>
<evidence type="ECO:0000313" key="2">
    <source>
        <dbReference type="EMBL" id="RKF30188.1"/>
    </source>
</evidence>
<dbReference type="AlphaFoldDB" id="A0A420FB37"/>
<accession>A0A420FB37</accession>
<protein>
    <submittedName>
        <fullName evidence="2">Uncharacterized protein</fullName>
    </submittedName>
</protein>
<dbReference type="Proteomes" id="UP000286402">
    <property type="component" value="Unassembled WGS sequence"/>
</dbReference>